<protein>
    <recommendedName>
        <fullName evidence="3">Wadjet protein JetD C-terminal domain-containing protein</fullName>
    </recommendedName>
</protein>
<evidence type="ECO:0000313" key="1">
    <source>
        <dbReference type="EMBL" id="NPD92193.1"/>
    </source>
</evidence>
<accession>A0ABX2ALX0</accession>
<evidence type="ECO:0000313" key="2">
    <source>
        <dbReference type="Proteomes" id="UP000714420"/>
    </source>
</evidence>
<evidence type="ECO:0008006" key="3">
    <source>
        <dbReference type="Google" id="ProtNLM"/>
    </source>
</evidence>
<dbReference type="EMBL" id="JABKKF010000006">
    <property type="protein sequence ID" value="NPD92193.1"/>
    <property type="molecule type" value="Genomic_DNA"/>
</dbReference>
<keyword evidence="2" id="KW-1185">Reference proteome</keyword>
<dbReference type="Proteomes" id="UP000714420">
    <property type="component" value="Unassembled WGS sequence"/>
</dbReference>
<reference evidence="1 2" key="1">
    <citation type="submission" date="2020-05" db="EMBL/GenBank/DDBJ databases">
        <title>Distinct polysaccharide utilization as determinants for interspecies competition between intestinal Prevotella spp.</title>
        <authorList>
            <person name="Galvez E.J.C."/>
            <person name="Iljazovic A."/>
            <person name="Strowig T."/>
        </authorList>
    </citation>
    <scope>NUCLEOTIDE SEQUENCE [LARGE SCALE GENOMIC DNA]</scope>
    <source>
        <strain evidence="1 2">PMUR</strain>
    </source>
</reference>
<comment type="caution">
    <text evidence="1">The sequence shown here is derived from an EMBL/GenBank/DDBJ whole genome shotgun (WGS) entry which is preliminary data.</text>
</comment>
<organism evidence="1 2">
    <name type="scientific">Xylanibacter muris</name>
    <dbReference type="NCBI Taxonomy" id="2736290"/>
    <lineage>
        <taxon>Bacteria</taxon>
        <taxon>Pseudomonadati</taxon>
        <taxon>Bacteroidota</taxon>
        <taxon>Bacteroidia</taxon>
        <taxon>Bacteroidales</taxon>
        <taxon>Prevotellaceae</taxon>
        <taxon>Xylanibacter</taxon>
    </lineage>
</organism>
<sequence>MKMTCALIEKLIRLANGDSIPAGALKGELFECMISDGILVVITRGCRKSYRASDEQSLRNYVATHYDIRDLEAYFALLKKDNVSRAEQVRITGNSKVKQQRSFRGFLVNCYEPISVILAGRQMELLPEDGTFTFIYDFDRFSISEDIVIIGVENPENFRYIRKQKRLFDSYLPKNTKLLFVSRYPQEQSRDLMEWLLSVSNRYIHFGDLDLAGVHIYLSEYYCHLGERASFLIPQDYETRILSGNRERYENQYSKFGKMEIADIRIVPLVDCIHRLHRGYDQEGFIMEEDAENSECVADNLL</sequence>
<name>A0ABX2ALX0_9BACT</name>
<gene>
    <name evidence="1" type="ORF">HPS56_07510</name>
</gene>
<proteinExistence type="predicted"/>
<dbReference type="RefSeq" id="WP_172275546.1">
    <property type="nucleotide sequence ID" value="NZ_CASGMU010000014.1"/>
</dbReference>